<keyword evidence="9" id="KW-0238">DNA-binding</keyword>
<reference evidence="15 16" key="1">
    <citation type="submission" date="2019-02" db="EMBL/GenBank/DDBJ databases">
        <title>Planctomycetal bacteria perform biofilm scaping via a novel small molecule.</title>
        <authorList>
            <person name="Jeske O."/>
            <person name="Boedeker C."/>
            <person name="Wiegand S."/>
            <person name="Breitling P."/>
            <person name="Kallscheuer N."/>
            <person name="Jogler M."/>
            <person name="Rohde M."/>
            <person name="Petersen J."/>
            <person name="Medema M.H."/>
            <person name="Surup F."/>
            <person name="Jogler C."/>
        </authorList>
    </citation>
    <scope>NUCLEOTIDE SEQUENCE [LARGE SCALE GENOMIC DNA]</scope>
    <source>
        <strain evidence="15 16">Mal15</strain>
    </source>
</reference>
<organism evidence="15 16">
    <name type="scientific">Stieleria maiorica</name>
    <dbReference type="NCBI Taxonomy" id="2795974"/>
    <lineage>
        <taxon>Bacteria</taxon>
        <taxon>Pseudomonadati</taxon>
        <taxon>Planctomycetota</taxon>
        <taxon>Planctomycetia</taxon>
        <taxon>Pirellulales</taxon>
        <taxon>Pirellulaceae</taxon>
        <taxon>Stieleria</taxon>
    </lineage>
</organism>
<evidence type="ECO:0000256" key="1">
    <source>
        <dbReference type="ARBA" id="ARBA00001932"/>
    </source>
</evidence>
<keyword evidence="16" id="KW-1185">Reference proteome</keyword>
<dbReference type="Gene3D" id="1.10.579.10">
    <property type="entry name" value="DNA Cyclobutane Dipyrimidine Photolyase, subunit A, domain 3"/>
    <property type="match status" value="1"/>
</dbReference>
<evidence type="ECO:0000256" key="12">
    <source>
        <dbReference type="ARBA" id="ARBA00031671"/>
    </source>
</evidence>
<dbReference type="SUPFAM" id="SSF52425">
    <property type="entry name" value="Cryptochrome/photolyase, N-terminal domain"/>
    <property type="match status" value="1"/>
</dbReference>
<dbReference type="InterPro" id="IPR052219">
    <property type="entry name" value="Photolyase_Class-2"/>
</dbReference>
<comment type="catalytic activity">
    <reaction evidence="13">
        <text>cyclobutadipyrimidine (in DNA) = 2 pyrimidine residues (in DNA).</text>
        <dbReference type="EC" id="4.1.99.3"/>
    </reaction>
</comment>
<dbReference type="GO" id="GO:0003904">
    <property type="term" value="F:deoxyribodipyrimidine photo-lyase activity"/>
    <property type="evidence" value="ECO:0007669"/>
    <property type="project" value="UniProtKB-EC"/>
</dbReference>
<comment type="cofactor">
    <cofactor evidence="1">
        <name>(6R)-5,10-methylene-5,6,7,8-tetrahydrofolate</name>
        <dbReference type="ChEBI" id="CHEBI:15636"/>
    </cofactor>
</comment>
<evidence type="ECO:0000313" key="16">
    <source>
        <dbReference type="Proteomes" id="UP000321353"/>
    </source>
</evidence>
<evidence type="ECO:0000256" key="3">
    <source>
        <dbReference type="ARBA" id="ARBA00006409"/>
    </source>
</evidence>
<dbReference type="EMBL" id="CP036264">
    <property type="protein sequence ID" value="QEF98974.1"/>
    <property type="molecule type" value="Genomic_DNA"/>
</dbReference>
<dbReference type="Pfam" id="PF00875">
    <property type="entry name" value="DNA_photolyase"/>
    <property type="match status" value="1"/>
</dbReference>
<dbReference type="InterPro" id="IPR036155">
    <property type="entry name" value="Crypto/Photolyase_N_sf"/>
</dbReference>
<evidence type="ECO:0000256" key="11">
    <source>
        <dbReference type="ARBA" id="ARBA00023239"/>
    </source>
</evidence>
<dbReference type="InterPro" id="IPR036134">
    <property type="entry name" value="Crypto/Photolyase_FAD-like_sf"/>
</dbReference>
<accession>A0A5B9MH67</accession>
<dbReference type="KEGG" id="smam:Mal15_30320"/>
<evidence type="ECO:0000256" key="10">
    <source>
        <dbReference type="ARBA" id="ARBA00023204"/>
    </source>
</evidence>
<dbReference type="RefSeq" id="WP_147868443.1">
    <property type="nucleotide sequence ID" value="NZ_CP036264.1"/>
</dbReference>
<dbReference type="AlphaFoldDB" id="A0A5B9MH67"/>
<keyword evidence="8" id="KW-0274">FAD</keyword>
<dbReference type="PROSITE" id="PS51645">
    <property type="entry name" value="PHR_CRY_ALPHA_BETA"/>
    <property type="match status" value="1"/>
</dbReference>
<dbReference type="PANTHER" id="PTHR10211:SF0">
    <property type="entry name" value="DEOXYRIBODIPYRIMIDINE PHOTO-LYASE"/>
    <property type="match status" value="1"/>
</dbReference>
<evidence type="ECO:0000256" key="5">
    <source>
        <dbReference type="ARBA" id="ARBA00014046"/>
    </source>
</evidence>
<protein>
    <recommendedName>
        <fullName evidence="5">Deoxyribodipyrimidine photo-lyase</fullName>
        <ecNumber evidence="4">4.1.99.3</ecNumber>
    </recommendedName>
    <alternativeName>
        <fullName evidence="12">DNA photolyase</fullName>
    </alternativeName>
</protein>
<dbReference type="InterPro" id="IPR006050">
    <property type="entry name" value="DNA_photolyase_N"/>
</dbReference>
<evidence type="ECO:0000313" key="15">
    <source>
        <dbReference type="EMBL" id="QEF98974.1"/>
    </source>
</evidence>
<dbReference type="Gene3D" id="1.25.40.80">
    <property type="match status" value="1"/>
</dbReference>
<gene>
    <name evidence="15" type="ORF">Mal15_30320</name>
</gene>
<evidence type="ECO:0000256" key="6">
    <source>
        <dbReference type="ARBA" id="ARBA00022630"/>
    </source>
</evidence>
<evidence type="ECO:0000259" key="14">
    <source>
        <dbReference type="PROSITE" id="PS51645"/>
    </source>
</evidence>
<keyword evidence="7" id="KW-0227">DNA damage</keyword>
<comment type="similarity">
    <text evidence="3">Belongs to the DNA photolyase class-2 family.</text>
</comment>
<sequence length="464" mass="53649">MATQLIQSQRVKHLNDRDIREGDYVVYWMEQSQRAQCNHALEYAIRQANEHQQRLLVLFVIADQDDELTLRQATFMLEGLRQTQSEIQARGIKMVVRCGSPVDVVCNVGKNASLVVCDRGYLRHQKAWRKKVASEVSCHVVQVESDVIVPVDIVSDHQEYAARTIRPKLHSHLAEFLVELSTTPIEKDSMSLSVGGEELSDLNSVVEKIRVDRTVPAVSEFFQGGTSQANAQLKRFIGGTLKRYGEERDRPESETLSYMSMYLHFGQISPLAIALEIKNSSSGTQNDRDSYLEELVVRRELSQNFVNFTDDYDSYSCLPDWATETLQDHRDDQREHHYTRSELVDAQTHDKYWNAAMNEMRHTGYMHNHMRMYWGKQILAWTNTPEYAYRVALELNNRYFLDGRDANSFANVAWIFGNHDRAFGERPVFGKVRPMTHSGLERKSDPDQYVERVNQRCEQATRTD</sequence>
<dbReference type="PANTHER" id="PTHR10211">
    <property type="entry name" value="DEOXYRIBODIPYRIMIDINE PHOTOLYASE"/>
    <property type="match status" value="1"/>
</dbReference>
<feature type="domain" description="Photolyase/cryptochrome alpha/beta" evidence="14">
    <location>
        <begin position="23"/>
        <end position="151"/>
    </location>
</feature>
<evidence type="ECO:0000256" key="13">
    <source>
        <dbReference type="ARBA" id="ARBA00033999"/>
    </source>
</evidence>
<name>A0A5B9MH67_9BACT</name>
<keyword evidence="11 15" id="KW-0456">Lyase</keyword>
<dbReference type="GO" id="GO:0003677">
    <property type="term" value="F:DNA binding"/>
    <property type="evidence" value="ECO:0007669"/>
    <property type="project" value="UniProtKB-KW"/>
</dbReference>
<dbReference type="FunFam" id="1.10.579.10:FF:000002">
    <property type="entry name" value="Deoxyribodipyrimidine photolyase"/>
    <property type="match status" value="1"/>
</dbReference>
<keyword evidence="6" id="KW-0285">Flavoprotein</keyword>
<dbReference type="GO" id="GO:0000719">
    <property type="term" value="P:photoreactive repair"/>
    <property type="evidence" value="ECO:0007669"/>
    <property type="project" value="TreeGrafter"/>
</dbReference>
<evidence type="ECO:0000256" key="8">
    <source>
        <dbReference type="ARBA" id="ARBA00022827"/>
    </source>
</evidence>
<keyword evidence="10" id="KW-0234">DNA repair</keyword>
<comment type="cofactor">
    <cofactor evidence="2">
        <name>FAD</name>
        <dbReference type="ChEBI" id="CHEBI:57692"/>
    </cofactor>
</comment>
<evidence type="ECO:0000256" key="2">
    <source>
        <dbReference type="ARBA" id="ARBA00001974"/>
    </source>
</evidence>
<evidence type="ECO:0000256" key="7">
    <source>
        <dbReference type="ARBA" id="ARBA00022763"/>
    </source>
</evidence>
<dbReference type="Proteomes" id="UP000321353">
    <property type="component" value="Chromosome"/>
</dbReference>
<dbReference type="SUPFAM" id="SSF48173">
    <property type="entry name" value="Cryptochrome/photolyase FAD-binding domain"/>
    <property type="match status" value="1"/>
</dbReference>
<evidence type="ECO:0000256" key="9">
    <source>
        <dbReference type="ARBA" id="ARBA00023125"/>
    </source>
</evidence>
<dbReference type="Gene3D" id="3.40.50.620">
    <property type="entry name" value="HUPs"/>
    <property type="match status" value="1"/>
</dbReference>
<proteinExistence type="inferred from homology"/>
<dbReference type="EC" id="4.1.99.3" evidence="4"/>
<dbReference type="InterPro" id="IPR014729">
    <property type="entry name" value="Rossmann-like_a/b/a_fold"/>
</dbReference>
<evidence type="ECO:0000256" key="4">
    <source>
        <dbReference type="ARBA" id="ARBA00013149"/>
    </source>
</evidence>